<sequence length="132" mass="15031">MTGIVVLVKYRDRYKRENIDPQISTHGAILQVDLNPSNQVDLNPSHQVNLNPSHQVNLNPSHQVDLNPSHQVDLNPSHQVDLNPSHLVDRNPSHCFTIGPHFAVERKDSYYSERSHFPQNSKGVSDFLVFFS</sequence>
<evidence type="ECO:0000313" key="1">
    <source>
        <dbReference type="EMBL" id="GIY35884.1"/>
    </source>
</evidence>
<organism evidence="1 2">
    <name type="scientific">Caerostris darwini</name>
    <dbReference type="NCBI Taxonomy" id="1538125"/>
    <lineage>
        <taxon>Eukaryota</taxon>
        <taxon>Metazoa</taxon>
        <taxon>Ecdysozoa</taxon>
        <taxon>Arthropoda</taxon>
        <taxon>Chelicerata</taxon>
        <taxon>Arachnida</taxon>
        <taxon>Araneae</taxon>
        <taxon>Araneomorphae</taxon>
        <taxon>Entelegynae</taxon>
        <taxon>Araneoidea</taxon>
        <taxon>Araneidae</taxon>
        <taxon>Caerostris</taxon>
    </lineage>
</organism>
<reference evidence="1 2" key="1">
    <citation type="submission" date="2021-06" db="EMBL/GenBank/DDBJ databases">
        <title>Caerostris darwini draft genome.</title>
        <authorList>
            <person name="Kono N."/>
            <person name="Arakawa K."/>
        </authorList>
    </citation>
    <scope>NUCLEOTIDE SEQUENCE [LARGE SCALE GENOMIC DNA]</scope>
</reference>
<proteinExistence type="predicted"/>
<keyword evidence="2" id="KW-1185">Reference proteome</keyword>
<protein>
    <submittedName>
        <fullName evidence="1">Uncharacterized protein</fullName>
    </submittedName>
</protein>
<comment type="caution">
    <text evidence="1">The sequence shown here is derived from an EMBL/GenBank/DDBJ whole genome shotgun (WGS) entry which is preliminary data.</text>
</comment>
<accession>A0AAV4SPG6</accession>
<dbReference type="EMBL" id="BPLQ01008202">
    <property type="protein sequence ID" value="GIY35884.1"/>
    <property type="molecule type" value="Genomic_DNA"/>
</dbReference>
<gene>
    <name evidence="1" type="ORF">CDAR_30291</name>
</gene>
<name>A0AAV4SPG6_9ARAC</name>
<dbReference type="AlphaFoldDB" id="A0AAV4SPG6"/>
<dbReference type="Proteomes" id="UP001054837">
    <property type="component" value="Unassembled WGS sequence"/>
</dbReference>
<evidence type="ECO:0000313" key="2">
    <source>
        <dbReference type="Proteomes" id="UP001054837"/>
    </source>
</evidence>